<protein>
    <submittedName>
        <fullName evidence="1">Uncharacterized protein</fullName>
    </submittedName>
</protein>
<reference evidence="1 2" key="1">
    <citation type="submission" date="2018-11" db="EMBL/GenBank/DDBJ databases">
        <title>Genomic Encyclopedia of Type Strains, Phase IV (KMG-IV): sequencing the most valuable type-strain genomes for metagenomic binning, comparative biology and taxonomic classification.</title>
        <authorList>
            <person name="Goeker M."/>
        </authorList>
    </citation>
    <scope>NUCLEOTIDE SEQUENCE [LARGE SCALE GENOMIC DNA]</scope>
    <source>
        <strain evidence="1 2">DSM 29158</strain>
    </source>
</reference>
<accession>A0A3N5BCL6</accession>
<dbReference type="Proteomes" id="UP000277108">
    <property type="component" value="Unassembled WGS sequence"/>
</dbReference>
<sequence length="155" mass="18381">MTRELNGVIVPKLTYDNIIEISEQLYERRRIDGEEVPVDNRINDVDQLIRWYYDEVEYYDIQPRALAILTSYILYENNKRRKDTEVISREYSYLTDRKLIERATREASLEFASNVDSNGIDVSPPTRTLRIEKEEALNVRKWRVKDSQKGYAKGV</sequence>
<dbReference type="RefSeq" id="WP_123808621.1">
    <property type="nucleotide sequence ID" value="NZ_RKRK01000006.1"/>
</dbReference>
<comment type="caution">
    <text evidence="1">The sequence shown here is derived from an EMBL/GenBank/DDBJ whole genome shotgun (WGS) entry which is preliminary data.</text>
</comment>
<gene>
    <name evidence="1" type="ORF">EDD62_1709</name>
</gene>
<evidence type="ECO:0000313" key="1">
    <source>
        <dbReference type="EMBL" id="RPF54749.1"/>
    </source>
</evidence>
<dbReference type="EMBL" id="RKRK01000006">
    <property type="protein sequence ID" value="RPF54749.1"/>
    <property type="molecule type" value="Genomic_DNA"/>
</dbReference>
<organism evidence="1 2">
    <name type="scientific">Abyssicoccus albus</name>
    <dbReference type="NCBI Taxonomy" id="1817405"/>
    <lineage>
        <taxon>Bacteria</taxon>
        <taxon>Bacillati</taxon>
        <taxon>Bacillota</taxon>
        <taxon>Bacilli</taxon>
        <taxon>Bacillales</taxon>
        <taxon>Abyssicoccaceae</taxon>
    </lineage>
</organism>
<evidence type="ECO:0000313" key="2">
    <source>
        <dbReference type="Proteomes" id="UP000277108"/>
    </source>
</evidence>
<dbReference type="AlphaFoldDB" id="A0A3N5BCL6"/>
<proteinExistence type="predicted"/>
<keyword evidence="2" id="KW-1185">Reference proteome</keyword>
<name>A0A3N5BCL6_9BACL</name>